<sequence>MAGTVTVVVGTQWGDEGKGKLVDLLSNEADLCMRFQGGGNAGHTVVNNYGEFKLHLVPCGIFNTSCICVMGTGTAIDPQDLITEMEAIASKGVSVDQLLVSDRAHVVMPYHKLLDKVEDEARGAYRVETTGRGIGPAYTDKVGRIGIRFHDLLHEEILRVKLSAVVKKHNAILTHVYGQQPFDVEELIASALSWGKQLKPRIVDTMPIVRKALQEGKNILLEGQLSAMKDIDWGSYPFVTSSSPTAAGASAGSGIPPRYINRVIGVAKAYSTQVGTGPMPTELHDEMGANLRTLGGEFGATTGRPRRIGWFDAVITRYVTEINGCTDLNITKLDVLDTLAEIPVCTGYRYKGEMIEHLPDPIIHEKCEPVYEVLPGWQQSTQQARTLEDLPHNARAYLDRLSELVGVRIHSVGVGPNRNQTLMA</sequence>
<dbReference type="Gene3D" id="1.10.300.10">
    <property type="entry name" value="Adenylosuccinate Synthetase, subunit A, domain 2"/>
    <property type="match status" value="1"/>
</dbReference>
<protein>
    <recommendedName>
        <fullName evidence="8 10">Adenylosuccinate synthetase</fullName>
        <shortName evidence="8">AMPSase</shortName>
        <shortName evidence="8">AdSS</shortName>
        <ecNumber evidence="8 10">6.3.4.4</ecNumber>
    </recommendedName>
    <alternativeName>
        <fullName evidence="8">IMP--aspartate ligase</fullName>
    </alternativeName>
</protein>
<dbReference type="SMART" id="SM00788">
    <property type="entry name" value="Adenylsucc_synt"/>
    <property type="match status" value="1"/>
</dbReference>
<comment type="subcellular location">
    <subcellularLocation>
        <location evidence="8">Cytoplasm</location>
    </subcellularLocation>
</comment>
<dbReference type="NCBIfam" id="NF002223">
    <property type="entry name" value="PRK01117.1"/>
    <property type="match status" value="1"/>
</dbReference>
<feature type="binding site" evidence="8">
    <location>
        <position position="42"/>
    </location>
    <ligand>
        <name>Mg(2+)</name>
        <dbReference type="ChEBI" id="CHEBI:18420"/>
    </ligand>
</feature>
<gene>
    <name evidence="11" type="primary">purA_2</name>
    <name evidence="8" type="synonym">purA</name>
    <name evidence="11" type="ORF">KDAU_60120</name>
</gene>
<name>A0A401ZPA1_9CHLR</name>
<keyword evidence="6 8" id="KW-0460">Magnesium</keyword>
<keyword evidence="4 8" id="KW-0547">Nucleotide-binding</keyword>
<dbReference type="HAMAP" id="MF_00011">
    <property type="entry name" value="Adenylosucc_synth"/>
    <property type="match status" value="1"/>
</dbReference>
<dbReference type="PROSITE" id="PS01266">
    <property type="entry name" value="ADENYLOSUCCIN_SYN_1"/>
    <property type="match status" value="1"/>
</dbReference>
<comment type="pathway">
    <text evidence="8 10">Purine metabolism; AMP biosynthesis via de novo pathway; AMP from IMP: step 1/2.</text>
</comment>
<feature type="active site" description="Proton acceptor" evidence="8">
    <location>
        <position position="15"/>
    </location>
</feature>
<comment type="catalytic activity">
    <reaction evidence="8 10">
        <text>IMP + L-aspartate + GTP = N(6)-(1,2-dicarboxyethyl)-AMP + GDP + phosphate + 2 H(+)</text>
        <dbReference type="Rhea" id="RHEA:15753"/>
        <dbReference type="ChEBI" id="CHEBI:15378"/>
        <dbReference type="ChEBI" id="CHEBI:29991"/>
        <dbReference type="ChEBI" id="CHEBI:37565"/>
        <dbReference type="ChEBI" id="CHEBI:43474"/>
        <dbReference type="ChEBI" id="CHEBI:57567"/>
        <dbReference type="ChEBI" id="CHEBI:58053"/>
        <dbReference type="ChEBI" id="CHEBI:58189"/>
        <dbReference type="EC" id="6.3.4.4"/>
    </reaction>
</comment>
<evidence type="ECO:0000256" key="2">
    <source>
        <dbReference type="ARBA" id="ARBA00022598"/>
    </source>
</evidence>
<feature type="binding site" description="in other chain" evidence="8">
    <location>
        <begin position="40"/>
        <end position="43"/>
    </location>
    <ligand>
        <name>IMP</name>
        <dbReference type="ChEBI" id="CHEBI:58053"/>
        <note>ligand shared between dimeric partners</note>
    </ligand>
</feature>
<feature type="binding site" description="in other chain" evidence="8">
    <location>
        <position position="130"/>
    </location>
    <ligand>
        <name>IMP</name>
        <dbReference type="ChEBI" id="CHEBI:58053"/>
        <note>ligand shared between dimeric partners</note>
    </ligand>
</feature>
<comment type="subunit">
    <text evidence="1 8">Homodimer.</text>
</comment>
<keyword evidence="7 8" id="KW-0342">GTP-binding</keyword>
<organism evidence="11 12">
    <name type="scientific">Dictyobacter aurantiacus</name>
    <dbReference type="NCBI Taxonomy" id="1936993"/>
    <lineage>
        <taxon>Bacteria</taxon>
        <taxon>Bacillati</taxon>
        <taxon>Chloroflexota</taxon>
        <taxon>Ktedonobacteria</taxon>
        <taxon>Ktedonobacterales</taxon>
        <taxon>Dictyobacteraceae</taxon>
        <taxon>Dictyobacter</taxon>
    </lineage>
</organism>
<feature type="binding site" description="in other chain" evidence="8">
    <location>
        <begin position="15"/>
        <end position="18"/>
    </location>
    <ligand>
        <name>IMP</name>
        <dbReference type="ChEBI" id="CHEBI:58053"/>
        <note>ligand shared between dimeric partners</note>
    </ligand>
</feature>
<feature type="binding site" evidence="8">
    <location>
        <position position="306"/>
    </location>
    <ligand>
        <name>GTP</name>
        <dbReference type="ChEBI" id="CHEBI:37565"/>
    </ligand>
</feature>
<comment type="caution">
    <text evidence="11">The sequence shown here is derived from an EMBL/GenBank/DDBJ whole genome shotgun (WGS) entry which is preliminary data.</text>
</comment>
<dbReference type="FunFam" id="1.10.300.10:FF:000001">
    <property type="entry name" value="Adenylosuccinate synthetase"/>
    <property type="match status" value="1"/>
</dbReference>
<feature type="binding site" evidence="8">
    <location>
        <begin position="42"/>
        <end position="44"/>
    </location>
    <ligand>
        <name>GTP</name>
        <dbReference type="ChEBI" id="CHEBI:37565"/>
    </ligand>
</feature>
<evidence type="ECO:0000256" key="8">
    <source>
        <dbReference type="HAMAP-Rule" id="MF_00011"/>
    </source>
</evidence>
<dbReference type="GO" id="GO:0046040">
    <property type="term" value="P:IMP metabolic process"/>
    <property type="evidence" value="ECO:0007669"/>
    <property type="project" value="TreeGrafter"/>
</dbReference>
<dbReference type="GO" id="GO:0005737">
    <property type="term" value="C:cytoplasm"/>
    <property type="evidence" value="ECO:0007669"/>
    <property type="project" value="UniProtKB-SubCell"/>
</dbReference>
<feature type="binding site" description="in other chain" evidence="8">
    <location>
        <position position="304"/>
    </location>
    <ligand>
        <name>IMP</name>
        <dbReference type="ChEBI" id="CHEBI:58053"/>
        <note>ligand shared between dimeric partners</note>
    </ligand>
</feature>
<dbReference type="Gene3D" id="3.40.440.10">
    <property type="entry name" value="Adenylosuccinate Synthetase, subunit A, domain 1"/>
    <property type="match status" value="1"/>
</dbReference>
<feature type="binding site" evidence="8">
    <location>
        <begin position="332"/>
        <end position="334"/>
    </location>
    <ligand>
        <name>GTP</name>
        <dbReference type="ChEBI" id="CHEBI:37565"/>
    </ligand>
</feature>
<evidence type="ECO:0000256" key="10">
    <source>
        <dbReference type="RuleBase" id="RU000520"/>
    </source>
</evidence>
<dbReference type="RefSeq" id="WP_126601193.1">
    <property type="nucleotide sequence ID" value="NZ_BIFQ01000002.1"/>
</dbReference>
<dbReference type="GO" id="GO:0004019">
    <property type="term" value="F:adenylosuccinate synthase activity"/>
    <property type="evidence" value="ECO:0007669"/>
    <property type="project" value="UniProtKB-UniRule"/>
</dbReference>
<evidence type="ECO:0000256" key="5">
    <source>
        <dbReference type="ARBA" id="ARBA00022755"/>
    </source>
</evidence>
<dbReference type="PANTHER" id="PTHR11846:SF0">
    <property type="entry name" value="ADENYLOSUCCINATE SYNTHETASE"/>
    <property type="match status" value="1"/>
</dbReference>
<dbReference type="UniPathway" id="UPA00075">
    <property type="reaction ID" value="UER00335"/>
</dbReference>
<dbReference type="PANTHER" id="PTHR11846">
    <property type="entry name" value="ADENYLOSUCCINATE SYNTHETASE"/>
    <property type="match status" value="1"/>
</dbReference>
<dbReference type="InterPro" id="IPR033128">
    <property type="entry name" value="Adenylosuccin_syn_Lys_AS"/>
</dbReference>
<dbReference type="Pfam" id="PF00709">
    <property type="entry name" value="Adenylsucc_synt"/>
    <property type="match status" value="1"/>
</dbReference>
<dbReference type="GO" id="GO:0044208">
    <property type="term" value="P:'de novo' AMP biosynthetic process"/>
    <property type="evidence" value="ECO:0007669"/>
    <property type="project" value="UniProtKB-UniRule"/>
</dbReference>
<evidence type="ECO:0000256" key="4">
    <source>
        <dbReference type="ARBA" id="ARBA00022741"/>
    </source>
</evidence>
<dbReference type="InterPro" id="IPR042109">
    <property type="entry name" value="Adenylosuccinate_synth_dom1"/>
</dbReference>
<dbReference type="SUPFAM" id="SSF52540">
    <property type="entry name" value="P-loop containing nucleoside triphosphate hydrolases"/>
    <property type="match status" value="1"/>
</dbReference>
<comment type="function">
    <text evidence="8">Plays an important role in the de novo pathway of purine nucleotide biosynthesis. Catalyzes the first committed step in the biosynthesis of AMP from IMP.</text>
</comment>
<feature type="binding site" evidence="8">
    <location>
        <begin position="14"/>
        <end position="20"/>
    </location>
    <ligand>
        <name>GTP</name>
        <dbReference type="ChEBI" id="CHEBI:37565"/>
    </ligand>
</feature>
<dbReference type="OrthoDB" id="9807553at2"/>
<dbReference type="FunFam" id="3.90.170.10:FF:000001">
    <property type="entry name" value="Adenylosuccinate synthetase"/>
    <property type="match status" value="1"/>
</dbReference>
<feature type="binding site" evidence="8">
    <location>
        <position position="144"/>
    </location>
    <ligand>
        <name>IMP</name>
        <dbReference type="ChEBI" id="CHEBI:58053"/>
        <note>ligand shared between dimeric partners</note>
    </ligand>
</feature>
<dbReference type="InterPro" id="IPR042110">
    <property type="entry name" value="Adenylosuccinate_synth_dom2"/>
</dbReference>
<dbReference type="Proteomes" id="UP000287224">
    <property type="component" value="Unassembled WGS sequence"/>
</dbReference>
<dbReference type="InterPro" id="IPR018220">
    <property type="entry name" value="Adenylosuccin_syn_GTP-bd"/>
</dbReference>
<feature type="active site" description="Proton donor" evidence="8">
    <location>
        <position position="43"/>
    </location>
</feature>
<dbReference type="InterPro" id="IPR042111">
    <property type="entry name" value="Adenylosuccinate_synth_dom3"/>
</dbReference>
<dbReference type="EMBL" id="BIFQ01000002">
    <property type="protein sequence ID" value="GCE08683.1"/>
    <property type="molecule type" value="Genomic_DNA"/>
</dbReference>
<feature type="active site" evidence="9">
    <location>
        <position position="141"/>
    </location>
</feature>
<keyword evidence="2 8" id="KW-0436">Ligase</keyword>
<evidence type="ECO:0000256" key="6">
    <source>
        <dbReference type="ARBA" id="ARBA00022842"/>
    </source>
</evidence>
<feature type="binding site" evidence="8">
    <location>
        <position position="15"/>
    </location>
    <ligand>
        <name>Mg(2+)</name>
        <dbReference type="ChEBI" id="CHEBI:18420"/>
    </ligand>
</feature>
<dbReference type="NCBIfam" id="TIGR00184">
    <property type="entry name" value="purA"/>
    <property type="match status" value="1"/>
</dbReference>
<dbReference type="EC" id="6.3.4.4" evidence="8 10"/>
<comment type="caution">
    <text evidence="8">Lacks conserved residue(s) required for the propagation of feature annotation.</text>
</comment>
<comment type="similarity">
    <text evidence="8 10">Belongs to the adenylosuccinate synthetase family.</text>
</comment>
<dbReference type="CDD" id="cd03108">
    <property type="entry name" value="AdSS"/>
    <property type="match status" value="1"/>
</dbReference>
<evidence type="ECO:0000313" key="12">
    <source>
        <dbReference type="Proteomes" id="UP000287224"/>
    </source>
</evidence>
<reference evidence="12" key="1">
    <citation type="submission" date="2018-12" db="EMBL/GenBank/DDBJ databases">
        <title>Tengunoibacter tsumagoiensis gen. nov., sp. nov., Dictyobacter kobayashii sp. nov., D. alpinus sp. nov., and D. joshuensis sp. nov. and description of Dictyobacteraceae fam. nov. within the order Ktedonobacterales isolated from Tengu-no-mugimeshi.</title>
        <authorList>
            <person name="Wang C.M."/>
            <person name="Zheng Y."/>
            <person name="Sakai Y."/>
            <person name="Toyoda A."/>
            <person name="Minakuchi Y."/>
            <person name="Abe K."/>
            <person name="Yokota A."/>
            <person name="Yabe S."/>
        </authorList>
    </citation>
    <scope>NUCLEOTIDE SEQUENCE [LARGE SCALE GENOMIC DNA]</scope>
    <source>
        <strain evidence="12">S-27</strain>
    </source>
</reference>
<feature type="binding site" evidence="8">
    <location>
        <begin position="300"/>
        <end position="306"/>
    </location>
    <ligand>
        <name>substrate</name>
    </ligand>
</feature>
<dbReference type="InterPro" id="IPR027417">
    <property type="entry name" value="P-loop_NTPase"/>
</dbReference>
<evidence type="ECO:0000256" key="3">
    <source>
        <dbReference type="ARBA" id="ARBA00022723"/>
    </source>
</evidence>
<evidence type="ECO:0000256" key="1">
    <source>
        <dbReference type="ARBA" id="ARBA00011738"/>
    </source>
</evidence>
<dbReference type="GO" id="GO:0000287">
    <property type="term" value="F:magnesium ion binding"/>
    <property type="evidence" value="ECO:0007669"/>
    <property type="project" value="UniProtKB-UniRule"/>
</dbReference>
<dbReference type="GO" id="GO:0005525">
    <property type="term" value="F:GTP binding"/>
    <property type="evidence" value="ECO:0007669"/>
    <property type="project" value="UniProtKB-UniRule"/>
</dbReference>
<keyword evidence="12" id="KW-1185">Reference proteome</keyword>
<accession>A0A401ZPA1</accession>
<keyword evidence="5 8" id="KW-0658">Purine biosynthesis</keyword>
<dbReference type="InterPro" id="IPR001114">
    <property type="entry name" value="Adenylosuccinate_synthetase"/>
</dbReference>
<keyword evidence="3 8" id="KW-0479">Metal-binding</keyword>
<dbReference type="PROSITE" id="PS00513">
    <property type="entry name" value="ADENYLOSUCCIN_SYN_2"/>
    <property type="match status" value="1"/>
</dbReference>
<proteinExistence type="inferred from homology"/>
<evidence type="ECO:0000256" key="9">
    <source>
        <dbReference type="PROSITE-ProRule" id="PRU10134"/>
    </source>
</evidence>
<feature type="binding site" evidence="8">
    <location>
        <begin position="413"/>
        <end position="415"/>
    </location>
    <ligand>
        <name>GTP</name>
        <dbReference type="ChEBI" id="CHEBI:37565"/>
    </ligand>
</feature>
<evidence type="ECO:0000313" key="11">
    <source>
        <dbReference type="EMBL" id="GCE08683.1"/>
    </source>
</evidence>
<evidence type="ECO:0000256" key="7">
    <source>
        <dbReference type="ARBA" id="ARBA00023134"/>
    </source>
</evidence>
<comment type="cofactor">
    <cofactor evidence="8">
        <name>Mg(2+)</name>
        <dbReference type="ChEBI" id="CHEBI:18420"/>
    </cofactor>
    <text evidence="8">Binds 1 Mg(2+) ion per subunit.</text>
</comment>
<dbReference type="AlphaFoldDB" id="A0A401ZPA1"/>
<feature type="binding site" description="in other chain" evidence="8">
    <location>
        <position position="240"/>
    </location>
    <ligand>
        <name>IMP</name>
        <dbReference type="ChEBI" id="CHEBI:58053"/>
        <note>ligand shared between dimeric partners</note>
    </ligand>
</feature>
<keyword evidence="8" id="KW-0963">Cytoplasm</keyword>
<dbReference type="Gene3D" id="3.90.170.10">
    <property type="entry name" value="Adenylosuccinate Synthetase, subunit A, domain 3"/>
    <property type="match status" value="1"/>
</dbReference>